<gene>
    <name evidence="1" type="ORF">ECE50_003540</name>
</gene>
<dbReference type="InterPro" id="IPR051531">
    <property type="entry name" value="N-acetyltransferase"/>
</dbReference>
<dbReference type="Proteomes" id="UP000281028">
    <property type="component" value="Unassembled WGS sequence"/>
</dbReference>
<dbReference type="GO" id="GO:0016747">
    <property type="term" value="F:acyltransferase activity, transferring groups other than amino-acyl groups"/>
    <property type="evidence" value="ECO:0007669"/>
    <property type="project" value="InterPro"/>
</dbReference>
<dbReference type="PANTHER" id="PTHR43792:SF1">
    <property type="entry name" value="N-ACETYLTRANSFERASE DOMAIN-CONTAINING PROTEIN"/>
    <property type="match status" value="1"/>
</dbReference>
<organism evidence="1 2">
    <name type="scientific">Chitinophaga solisilvae</name>
    <dbReference type="NCBI Taxonomy" id="1233460"/>
    <lineage>
        <taxon>Bacteria</taxon>
        <taxon>Pseudomonadati</taxon>
        <taxon>Bacteroidota</taxon>
        <taxon>Chitinophagia</taxon>
        <taxon>Chitinophagales</taxon>
        <taxon>Chitinophagaceae</taxon>
        <taxon>Chitinophaga</taxon>
    </lineage>
</organism>
<name>A0A433WBJ3_9BACT</name>
<accession>A0A433WBJ3</accession>
<protein>
    <submittedName>
        <fullName evidence="1">GNAT family N-acetyltransferase</fullName>
    </submittedName>
</protein>
<dbReference type="PANTHER" id="PTHR43792">
    <property type="entry name" value="GNAT FAMILY, PUTATIVE (AFU_ORTHOLOGUE AFUA_3G00765)-RELATED-RELATED"/>
    <property type="match status" value="1"/>
</dbReference>
<dbReference type="AlphaFoldDB" id="A0A433WBJ3"/>
<dbReference type="Pfam" id="PF13302">
    <property type="entry name" value="Acetyltransf_3"/>
    <property type="match status" value="1"/>
</dbReference>
<reference evidence="1" key="1">
    <citation type="submission" date="2020-05" db="EMBL/GenBank/DDBJ databases">
        <title>Chitinophaga laudate sp. nov., isolated from a tropical peat swamp.</title>
        <authorList>
            <person name="Goh C.B.S."/>
            <person name="Lee M.S."/>
            <person name="Parimannan S."/>
            <person name="Pasbakhsh P."/>
            <person name="Yule C.M."/>
            <person name="Rajandas H."/>
            <person name="Loke S."/>
            <person name="Croft L."/>
            <person name="Tan J.B.L."/>
        </authorList>
    </citation>
    <scope>NUCLEOTIDE SEQUENCE</scope>
    <source>
        <strain evidence="1">Mgbs1</strain>
    </source>
</reference>
<dbReference type="PROSITE" id="PS51186">
    <property type="entry name" value="GNAT"/>
    <property type="match status" value="1"/>
</dbReference>
<proteinExistence type="predicted"/>
<evidence type="ECO:0000313" key="2">
    <source>
        <dbReference type="Proteomes" id="UP000281028"/>
    </source>
</evidence>
<dbReference type="InterPro" id="IPR000182">
    <property type="entry name" value="GNAT_dom"/>
</dbReference>
<dbReference type="InterPro" id="IPR016181">
    <property type="entry name" value="Acyl_CoA_acyltransferase"/>
</dbReference>
<sequence>MIQESRLIYRQPTTADVQRYYDIFADPQTNLYNPFGPITGIEVAEKNIEKTIAHWAAYGFGAWAVATTEHPEDVIGFGGIQYKMYGADERLNLGYRFREASWGRGYATEMAKHAIEMAFNTLRLPEVFAIVRPVNKPSIHVLEKSGMVLTGRLDDVPGQEWSLVYKIASSR</sequence>
<dbReference type="SUPFAM" id="SSF55729">
    <property type="entry name" value="Acyl-CoA N-acyltransferases (Nat)"/>
    <property type="match status" value="1"/>
</dbReference>
<dbReference type="EMBL" id="RIAR02000001">
    <property type="protein sequence ID" value="NSL85889.1"/>
    <property type="molecule type" value="Genomic_DNA"/>
</dbReference>
<comment type="caution">
    <text evidence="1">The sequence shown here is derived from an EMBL/GenBank/DDBJ whole genome shotgun (WGS) entry which is preliminary data.</text>
</comment>
<keyword evidence="2" id="KW-1185">Reference proteome</keyword>
<evidence type="ECO:0000313" key="1">
    <source>
        <dbReference type="EMBL" id="NSL85889.1"/>
    </source>
</evidence>
<dbReference type="Gene3D" id="3.40.630.30">
    <property type="match status" value="1"/>
</dbReference>
<dbReference type="OrthoDB" id="9788916at2"/>